<reference evidence="2 3" key="1">
    <citation type="submission" date="2014-02" db="EMBL/GenBank/DDBJ databases">
        <title>Draft genome sequence of Lysinibacillus odysseyi NBRC 100172.</title>
        <authorList>
            <person name="Zhang F."/>
            <person name="Wang G."/>
            <person name="Zhang L."/>
        </authorList>
    </citation>
    <scope>NUCLEOTIDE SEQUENCE [LARGE SCALE GENOMIC DNA]</scope>
    <source>
        <strain evidence="2 3">NBRC 100172</strain>
    </source>
</reference>
<dbReference type="AlphaFoldDB" id="A0A0A3IBJ0"/>
<dbReference type="RefSeq" id="WP_036159369.1">
    <property type="nucleotide sequence ID" value="NZ_AVCX01000001.1"/>
</dbReference>
<protein>
    <submittedName>
        <fullName evidence="2">Uncharacterized protein</fullName>
    </submittedName>
</protein>
<keyword evidence="1" id="KW-0812">Transmembrane</keyword>
<comment type="caution">
    <text evidence="2">The sequence shown here is derived from an EMBL/GenBank/DDBJ whole genome shotgun (WGS) entry which is preliminary data.</text>
</comment>
<dbReference type="STRING" id="1220589.CD32_22960"/>
<sequence length="213" mass="25307">MQDLIRKHHSIFILDNEEQLGEFIRLADEHKHIRDLLLLEGSDILMTRRVAFNIWQYLSNDDSLLIVDIEQRMIYPSTAFLLATVQNINTVANFKHNYGKDRTLLFIASIYVTNALFYWYHRECTPQLLEVDDMEHFLASDFYMLFVEQKKTTEGYPKEFASMQARKLRVLMEATEKNRAVINRLIEDAIFDAKKIYHFLSCREVYKKDESPQ</sequence>
<dbReference type="Proteomes" id="UP000030437">
    <property type="component" value="Unassembled WGS sequence"/>
</dbReference>
<name>A0A0A3IBJ0_9BACI</name>
<evidence type="ECO:0000256" key="1">
    <source>
        <dbReference type="SAM" id="Phobius"/>
    </source>
</evidence>
<keyword evidence="3" id="KW-1185">Reference proteome</keyword>
<evidence type="ECO:0000313" key="2">
    <source>
        <dbReference type="EMBL" id="KGR82146.1"/>
    </source>
</evidence>
<feature type="transmembrane region" description="Helical" evidence="1">
    <location>
        <begin position="103"/>
        <end position="120"/>
    </location>
</feature>
<accession>A0A0A3IBJ0</accession>
<dbReference type="EMBL" id="JPVP01000060">
    <property type="protein sequence ID" value="KGR82146.1"/>
    <property type="molecule type" value="Genomic_DNA"/>
</dbReference>
<keyword evidence="1" id="KW-0472">Membrane</keyword>
<organism evidence="2 3">
    <name type="scientific">Lysinibacillus odysseyi 34hs-1 = NBRC 100172</name>
    <dbReference type="NCBI Taxonomy" id="1220589"/>
    <lineage>
        <taxon>Bacteria</taxon>
        <taxon>Bacillati</taxon>
        <taxon>Bacillota</taxon>
        <taxon>Bacilli</taxon>
        <taxon>Bacillales</taxon>
        <taxon>Bacillaceae</taxon>
        <taxon>Lysinibacillus</taxon>
    </lineage>
</organism>
<evidence type="ECO:0000313" key="3">
    <source>
        <dbReference type="Proteomes" id="UP000030437"/>
    </source>
</evidence>
<gene>
    <name evidence="2" type="ORF">CD32_22960</name>
</gene>
<proteinExistence type="predicted"/>
<keyword evidence="1" id="KW-1133">Transmembrane helix</keyword>